<accession>A0A183H7X4</accession>
<gene>
    <name evidence="1" type="ORF">OFLC_LOCUS3586</name>
</gene>
<dbReference type="WBParaSite" id="OFLC_0000358501-mRNA-1">
    <property type="protein sequence ID" value="OFLC_0000358501-mRNA-1"/>
    <property type="gene ID" value="OFLC_0000358501"/>
</dbReference>
<dbReference type="Proteomes" id="UP000267606">
    <property type="component" value="Unassembled WGS sequence"/>
</dbReference>
<protein>
    <submittedName>
        <fullName evidence="3">ZP domain-containing protein</fullName>
    </submittedName>
</protein>
<reference evidence="1 2" key="2">
    <citation type="submission" date="2018-11" db="EMBL/GenBank/DDBJ databases">
        <authorList>
            <consortium name="Pathogen Informatics"/>
        </authorList>
    </citation>
    <scope>NUCLEOTIDE SEQUENCE [LARGE SCALE GENOMIC DNA]</scope>
</reference>
<reference evidence="3" key="1">
    <citation type="submission" date="2016-06" db="UniProtKB">
        <authorList>
            <consortium name="WormBaseParasite"/>
        </authorList>
    </citation>
    <scope>IDENTIFICATION</scope>
</reference>
<name>A0A183H7X4_9BILA</name>
<sequence>MSSSRKQTSNMRSAKIIVPVLILSCISAVNQKAKRLKLKLKEKPFRAELTLSRDVNLQVQEKEFANVDRNSFVIIDLFSSKNKCGTSILAHVDAYNDTTVLKMFAKKQTLKIAYVLRVYNLKLIRHQDLSITQLLFASAISERALNNASSVFKNSVVFFKFKLTSCSTPDAL</sequence>
<keyword evidence="2" id="KW-1185">Reference proteome</keyword>
<dbReference type="AlphaFoldDB" id="A0A183H7X4"/>
<evidence type="ECO:0000313" key="3">
    <source>
        <dbReference type="WBParaSite" id="OFLC_0000358501-mRNA-1"/>
    </source>
</evidence>
<organism evidence="3">
    <name type="scientific">Onchocerca flexuosa</name>
    <dbReference type="NCBI Taxonomy" id="387005"/>
    <lineage>
        <taxon>Eukaryota</taxon>
        <taxon>Metazoa</taxon>
        <taxon>Ecdysozoa</taxon>
        <taxon>Nematoda</taxon>
        <taxon>Chromadorea</taxon>
        <taxon>Rhabditida</taxon>
        <taxon>Spirurina</taxon>
        <taxon>Spiruromorpha</taxon>
        <taxon>Filarioidea</taxon>
        <taxon>Onchocercidae</taxon>
        <taxon>Onchocerca</taxon>
    </lineage>
</organism>
<evidence type="ECO:0000313" key="1">
    <source>
        <dbReference type="EMBL" id="VDO37041.1"/>
    </source>
</evidence>
<dbReference type="EMBL" id="UZAJ01002444">
    <property type="protein sequence ID" value="VDO37041.1"/>
    <property type="molecule type" value="Genomic_DNA"/>
</dbReference>
<proteinExistence type="predicted"/>
<evidence type="ECO:0000313" key="2">
    <source>
        <dbReference type="Proteomes" id="UP000267606"/>
    </source>
</evidence>